<reference evidence="2" key="1">
    <citation type="submission" date="2018-05" db="EMBL/GenBank/DDBJ databases">
        <authorList>
            <person name="Lanie J.A."/>
            <person name="Ng W.-L."/>
            <person name="Kazmierczak K.M."/>
            <person name="Andrzejewski T.M."/>
            <person name="Davidsen T.M."/>
            <person name="Wayne K.J."/>
            <person name="Tettelin H."/>
            <person name="Glass J.I."/>
            <person name="Rusch D."/>
            <person name="Podicherti R."/>
            <person name="Tsui H.-C.T."/>
            <person name="Winkler M.E."/>
        </authorList>
    </citation>
    <scope>NUCLEOTIDE SEQUENCE</scope>
</reference>
<keyword evidence="1" id="KW-0472">Membrane</keyword>
<evidence type="ECO:0000256" key="1">
    <source>
        <dbReference type="SAM" id="Phobius"/>
    </source>
</evidence>
<feature type="transmembrane region" description="Helical" evidence="1">
    <location>
        <begin position="22"/>
        <end position="40"/>
    </location>
</feature>
<keyword evidence="1" id="KW-1133">Transmembrane helix</keyword>
<dbReference type="AlphaFoldDB" id="A0A382BIX6"/>
<gene>
    <name evidence="2" type="ORF">METZ01_LOCUS166589</name>
</gene>
<evidence type="ECO:0000313" key="2">
    <source>
        <dbReference type="EMBL" id="SVB13735.1"/>
    </source>
</evidence>
<sequence length="41" mass="4973">MKPDKNKDGVFSNVKPQRIPRFWYPVIFSVIIAWLAFLFFR</sequence>
<accession>A0A382BIX6</accession>
<proteinExistence type="predicted"/>
<protein>
    <submittedName>
        <fullName evidence="2">Uncharacterized protein</fullName>
    </submittedName>
</protein>
<dbReference type="EMBL" id="UINC01030022">
    <property type="protein sequence ID" value="SVB13735.1"/>
    <property type="molecule type" value="Genomic_DNA"/>
</dbReference>
<name>A0A382BIX6_9ZZZZ</name>
<organism evidence="2">
    <name type="scientific">marine metagenome</name>
    <dbReference type="NCBI Taxonomy" id="408172"/>
    <lineage>
        <taxon>unclassified sequences</taxon>
        <taxon>metagenomes</taxon>
        <taxon>ecological metagenomes</taxon>
    </lineage>
</organism>
<keyword evidence="1" id="KW-0812">Transmembrane</keyword>